<dbReference type="PANTHER" id="PTHR33115:SF50">
    <property type="entry name" value="ARM REPEAT SUPERFAMILY PROTEIN"/>
    <property type="match status" value="1"/>
</dbReference>
<sequence length="601" mass="68393">MDVVTMSHGASIDVPDADIERVKRFARQARRRKTQAVCAAMVHMFSKFCRILSVTWATVVLLGGFVQTLSRWDFYLVTGLLISDAVRLFLLQVNAKLLPLISAKEVPLLKRVMYFDAQRLWITILEYLAQCFSLNICFASFVLIVYRLKHRHKYPFSQGNTQNLESSLLIFYTLAIILSCIGYASAGSRSFWRCVPFVKSIGDTTVHENSLNAYYDAIYREAIVRGAMEANEMQVTDFAFTKISIELEGGLHPLVVERLNKELIHLLYNQNGGIGMTCEYLKSENVWRRAAAASLPGFWVAENKITLEKQLFWRLRESMYGGDVDAESAINSVRLLAADWDDRKVDLGEEYPFLVDDPVARDNIVETLVDIILQKIRRTLCSQVKALAACCRHHLVQDHFYQKLISEVSLKRDSSELITQEEVQEMLQRLVICALNHSLVGKQTSDKKVTVASGERENYNEENLILRSRLGQLCMKLCEIVCPSKSSICLVTKIYASDALVSLFLHSARPIYDSENCVLKSMVDGIMASQTSRGQEIELEDVKAMERVRQLLSLEKFPEWRQFHVYGMSDGSYGVLDDSYVESEVEKTRRSVRHLVVPNIG</sequence>
<protein>
    <submittedName>
        <fullName evidence="2">Uncharacterized protein</fullName>
    </submittedName>
</protein>
<accession>A0A8T2T110</accession>
<evidence type="ECO:0000256" key="1">
    <source>
        <dbReference type="SAM" id="Phobius"/>
    </source>
</evidence>
<dbReference type="Proteomes" id="UP000825935">
    <property type="component" value="Chromosome 16"/>
</dbReference>
<feature type="transmembrane region" description="Helical" evidence="1">
    <location>
        <begin position="48"/>
        <end position="66"/>
    </location>
</feature>
<organism evidence="2 3">
    <name type="scientific">Ceratopteris richardii</name>
    <name type="common">Triangle waterfern</name>
    <dbReference type="NCBI Taxonomy" id="49495"/>
    <lineage>
        <taxon>Eukaryota</taxon>
        <taxon>Viridiplantae</taxon>
        <taxon>Streptophyta</taxon>
        <taxon>Embryophyta</taxon>
        <taxon>Tracheophyta</taxon>
        <taxon>Polypodiopsida</taxon>
        <taxon>Polypodiidae</taxon>
        <taxon>Polypodiales</taxon>
        <taxon>Pteridineae</taxon>
        <taxon>Pteridaceae</taxon>
        <taxon>Parkerioideae</taxon>
        <taxon>Ceratopteris</taxon>
    </lineage>
</organism>
<dbReference type="EMBL" id="CM035421">
    <property type="protein sequence ID" value="KAH7387295.1"/>
    <property type="molecule type" value="Genomic_DNA"/>
</dbReference>
<comment type="caution">
    <text evidence="2">The sequence shown here is derived from an EMBL/GenBank/DDBJ whole genome shotgun (WGS) entry which is preliminary data.</text>
</comment>
<name>A0A8T2T110_CERRI</name>
<dbReference type="AlphaFoldDB" id="A0A8T2T110"/>
<reference evidence="2" key="1">
    <citation type="submission" date="2021-08" db="EMBL/GenBank/DDBJ databases">
        <title>WGS assembly of Ceratopteris richardii.</title>
        <authorList>
            <person name="Marchant D.B."/>
            <person name="Chen G."/>
            <person name="Jenkins J."/>
            <person name="Shu S."/>
            <person name="Leebens-Mack J."/>
            <person name="Grimwood J."/>
            <person name="Schmutz J."/>
            <person name="Soltis P."/>
            <person name="Soltis D."/>
            <person name="Chen Z.-H."/>
        </authorList>
    </citation>
    <scope>NUCLEOTIDE SEQUENCE</scope>
    <source>
        <strain evidence="2">Whitten #5841</strain>
        <tissue evidence="2">Leaf</tissue>
    </source>
</reference>
<keyword evidence="1" id="KW-1133">Transmembrane helix</keyword>
<gene>
    <name evidence="2" type="ORF">KP509_16G015400</name>
</gene>
<proteinExistence type="predicted"/>
<feature type="transmembrane region" description="Helical" evidence="1">
    <location>
        <begin position="120"/>
        <end position="146"/>
    </location>
</feature>
<evidence type="ECO:0000313" key="3">
    <source>
        <dbReference type="Proteomes" id="UP000825935"/>
    </source>
</evidence>
<keyword evidence="3" id="KW-1185">Reference proteome</keyword>
<dbReference type="PANTHER" id="PTHR33115">
    <property type="entry name" value="ARM REPEAT SUPERFAMILY PROTEIN"/>
    <property type="match status" value="1"/>
</dbReference>
<keyword evidence="1" id="KW-0472">Membrane</keyword>
<evidence type="ECO:0000313" key="2">
    <source>
        <dbReference type="EMBL" id="KAH7387295.1"/>
    </source>
</evidence>
<feature type="transmembrane region" description="Helical" evidence="1">
    <location>
        <begin position="166"/>
        <end position="186"/>
    </location>
</feature>
<keyword evidence="1" id="KW-0812">Transmembrane</keyword>